<evidence type="ECO:0008006" key="11">
    <source>
        <dbReference type="Google" id="ProtNLM"/>
    </source>
</evidence>
<keyword evidence="6 8" id="KW-0472">Membrane</keyword>
<reference evidence="9" key="1">
    <citation type="journal article" date="2023" name="BMC Genomics">
        <title>Chromosome-level genome assemblies of Cutaneotrichosporon spp. (Trichosporonales, Basidiomycota) reveal imbalanced evolution between nucleotide sequences and chromosome synteny.</title>
        <authorList>
            <person name="Kobayashi Y."/>
            <person name="Kayamori A."/>
            <person name="Aoki K."/>
            <person name="Shiwa Y."/>
            <person name="Matsutani M."/>
            <person name="Fujita N."/>
            <person name="Sugita T."/>
            <person name="Iwasaki W."/>
            <person name="Tanaka N."/>
            <person name="Takashima M."/>
        </authorList>
    </citation>
    <scope>NUCLEOTIDE SEQUENCE</scope>
    <source>
        <strain evidence="9">HIS016</strain>
    </source>
</reference>
<feature type="transmembrane region" description="Helical" evidence="8">
    <location>
        <begin position="367"/>
        <end position="386"/>
    </location>
</feature>
<evidence type="ECO:0000313" key="9">
    <source>
        <dbReference type="EMBL" id="GMK56822.1"/>
    </source>
</evidence>
<feature type="transmembrane region" description="Helical" evidence="8">
    <location>
        <begin position="172"/>
        <end position="193"/>
    </location>
</feature>
<keyword evidence="3" id="KW-0813">Transport</keyword>
<name>A0AAD3TTX2_9TREE</name>
<evidence type="ECO:0000256" key="3">
    <source>
        <dbReference type="ARBA" id="ARBA00022448"/>
    </source>
</evidence>
<proteinExistence type="inferred from homology"/>
<feature type="transmembrane region" description="Helical" evidence="8">
    <location>
        <begin position="482"/>
        <end position="501"/>
    </location>
</feature>
<feature type="region of interest" description="Disordered" evidence="7">
    <location>
        <begin position="1"/>
        <end position="50"/>
    </location>
</feature>
<feature type="compositionally biased region" description="Basic and acidic residues" evidence="7">
    <location>
        <begin position="10"/>
        <end position="46"/>
    </location>
</feature>
<feature type="transmembrane region" description="Helical" evidence="8">
    <location>
        <begin position="105"/>
        <end position="130"/>
    </location>
</feature>
<feature type="transmembrane region" description="Helical" evidence="8">
    <location>
        <begin position="513"/>
        <end position="536"/>
    </location>
</feature>
<keyword evidence="5 8" id="KW-1133">Transmembrane helix</keyword>
<evidence type="ECO:0000256" key="5">
    <source>
        <dbReference type="ARBA" id="ARBA00022989"/>
    </source>
</evidence>
<dbReference type="GO" id="GO:0005886">
    <property type="term" value="C:plasma membrane"/>
    <property type="evidence" value="ECO:0007669"/>
    <property type="project" value="TreeGrafter"/>
</dbReference>
<keyword evidence="10" id="KW-1185">Reference proteome</keyword>
<dbReference type="GO" id="GO:0000324">
    <property type="term" value="C:fungal-type vacuole"/>
    <property type="evidence" value="ECO:0007669"/>
    <property type="project" value="TreeGrafter"/>
</dbReference>
<feature type="transmembrane region" description="Helical" evidence="8">
    <location>
        <begin position="456"/>
        <end position="476"/>
    </location>
</feature>
<dbReference type="PANTHER" id="PTHR42810">
    <property type="entry name" value="PURINE PERMEASE C1399.01C-RELATED"/>
    <property type="match status" value="1"/>
</dbReference>
<protein>
    <recommendedName>
        <fullName evidence="11">Purine permease</fullName>
    </recommendedName>
</protein>
<comment type="caution">
    <text evidence="9">The sequence shown here is derived from an EMBL/GenBank/DDBJ whole genome shotgun (WGS) entry which is preliminary data.</text>
</comment>
<evidence type="ECO:0000313" key="10">
    <source>
        <dbReference type="Proteomes" id="UP001222932"/>
    </source>
</evidence>
<dbReference type="InterPro" id="IPR006043">
    <property type="entry name" value="NCS2"/>
</dbReference>
<sequence>MTTPSTAYEDDQKVEAKIDHHEYDQKAEAKTDLHDSEESGHGDLAHVPRSKRTVGQRIKEFGQSLKSKDAWFGDYDYGALFIPNIPGLFKKRELPFYGPNDKLPYLLVIILGLQHSLAMVGGLVVPPLLLGGVTGANLPTEVQQYLISASLIWCSVGTVIQIQRTRLFGTRYYIGTGIVSVTGTSFAFANVALKYLQQSYENGTCMTLEDGTKLPCEAEFGAILGTTIVTGPFAIALAFVPPRIIRRLFPPLICGLMLTLIGGVLITSGVTNWAGGAGPCRNNHDIMCVAGDRAYKWGSAQFLGLGLSCFVVIIICEVFGSAFMKSAAVFLGLIAGLAIAAGTGYFNKKVIKEAPGGTFLFVHRFPLAIRAQLILPMFAAWCIIIVECIGNITASCDVSGLEIEGERFMSRIQGGILSDSITATIAGLVTVPALTTFAQNAGVIALTRNASRSSGYACAFFLLLMGIIGKFGAIFVAAPPAVIGGFTTFLFGAVTTSGLRVMAYAKWTRRDRFVVTVSAALGFSSLCVHDWFSYIFTYQGSNTGLKGLIQAVTLIVQEPYLIAAVLGVFLNLVLPSEDENEGADNTH</sequence>
<feature type="transmembrane region" description="Helical" evidence="8">
    <location>
        <begin position="252"/>
        <end position="274"/>
    </location>
</feature>
<accession>A0AAD3TTX2</accession>
<feature type="transmembrane region" description="Helical" evidence="8">
    <location>
        <begin position="142"/>
        <end position="160"/>
    </location>
</feature>
<dbReference type="AlphaFoldDB" id="A0AAD3TTX2"/>
<organism evidence="9 10">
    <name type="scientific">Cutaneotrichosporon spelunceum</name>
    <dbReference type="NCBI Taxonomy" id="1672016"/>
    <lineage>
        <taxon>Eukaryota</taxon>
        <taxon>Fungi</taxon>
        <taxon>Dikarya</taxon>
        <taxon>Basidiomycota</taxon>
        <taxon>Agaricomycotina</taxon>
        <taxon>Tremellomycetes</taxon>
        <taxon>Trichosporonales</taxon>
        <taxon>Trichosporonaceae</taxon>
        <taxon>Cutaneotrichosporon</taxon>
    </lineage>
</organism>
<evidence type="ECO:0000256" key="4">
    <source>
        <dbReference type="ARBA" id="ARBA00022692"/>
    </source>
</evidence>
<feature type="transmembrane region" description="Helical" evidence="8">
    <location>
        <begin position="327"/>
        <end position="347"/>
    </location>
</feature>
<comment type="subcellular location">
    <subcellularLocation>
        <location evidence="1">Membrane</location>
        <topology evidence="1">Multi-pass membrane protein</topology>
    </subcellularLocation>
</comment>
<dbReference type="PANTHER" id="PTHR42810:SF2">
    <property type="entry name" value="PURINE PERMEASE C1399.01C-RELATED"/>
    <property type="match status" value="1"/>
</dbReference>
<keyword evidence="4 8" id="KW-0812">Transmembrane</keyword>
<evidence type="ECO:0000256" key="2">
    <source>
        <dbReference type="ARBA" id="ARBA00008821"/>
    </source>
</evidence>
<dbReference type="Proteomes" id="UP001222932">
    <property type="component" value="Unassembled WGS sequence"/>
</dbReference>
<evidence type="ECO:0000256" key="6">
    <source>
        <dbReference type="ARBA" id="ARBA00023136"/>
    </source>
</evidence>
<evidence type="ECO:0000256" key="8">
    <source>
        <dbReference type="SAM" id="Phobius"/>
    </source>
</evidence>
<reference evidence="9" key="2">
    <citation type="submission" date="2023-06" db="EMBL/GenBank/DDBJ databases">
        <authorList>
            <person name="Kobayashi Y."/>
            <person name="Kayamori A."/>
            <person name="Aoki K."/>
            <person name="Shiwa Y."/>
            <person name="Fujita N."/>
            <person name="Sugita T."/>
            <person name="Iwasaki W."/>
            <person name="Tanaka N."/>
            <person name="Takashima M."/>
        </authorList>
    </citation>
    <scope>NUCLEOTIDE SEQUENCE</scope>
    <source>
        <strain evidence="9">HIS016</strain>
    </source>
</reference>
<dbReference type="NCBIfam" id="TIGR00801">
    <property type="entry name" value="ncs2"/>
    <property type="match status" value="1"/>
</dbReference>
<dbReference type="EMBL" id="BTCM01000003">
    <property type="protein sequence ID" value="GMK56822.1"/>
    <property type="molecule type" value="Genomic_DNA"/>
</dbReference>
<feature type="transmembrane region" description="Helical" evidence="8">
    <location>
        <begin position="548"/>
        <end position="574"/>
    </location>
</feature>
<feature type="transmembrane region" description="Helical" evidence="8">
    <location>
        <begin position="220"/>
        <end position="240"/>
    </location>
</feature>
<feature type="transmembrane region" description="Helical" evidence="8">
    <location>
        <begin position="294"/>
        <end position="315"/>
    </location>
</feature>
<evidence type="ECO:0000256" key="1">
    <source>
        <dbReference type="ARBA" id="ARBA00004141"/>
    </source>
</evidence>
<dbReference type="GO" id="GO:0042907">
    <property type="term" value="F:xanthine transmembrane transporter activity"/>
    <property type="evidence" value="ECO:0007669"/>
    <property type="project" value="TreeGrafter"/>
</dbReference>
<gene>
    <name evidence="9" type="ORF">CspeluHIS016_0306620</name>
</gene>
<dbReference type="InterPro" id="IPR006042">
    <property type="entry name" value="Xan_ur_permease"/>
</dbReference>
<comment type="similarity">
    <text evidence="2">Belongs to the nucleobase:cation symporter-2 (NCS2) (TC 2.A.40) family.</text>
</comment>
<evidence type="ECO:0000256" key="7">
    <source>
        <dbReference type="SAM" id="MobiDB-lite"/>
    </source>
</evidence>
<dbReference type="Pfam" id="PF00860">
    <property type="entry name" value="Xan_ur_permease"/>
    <property type="match status" value="1"/>
</dbReference>